<keyword evidence="2" id="KW-0597">Phosphoprotein</keyword>
<dbReference type="InterPro" id="IPR049552">
    <property type="entry name" value="PKS_DH_N"/>
</dbReference>
<name>A0A2B7Y320_9EURO</name>
<dbReference type="GO" id="GO:0008168">
    <property type="term" value="F:methyltransferase activity"/>
    <property type="evidence" value="ECO:0007669"/>
    <property type="project" value="UniProtKB-KW"/>
</dbReference>
<dbReference type="SUPFAM" id="SSF47336">
    <property type="entry name" value="ACP-like"/>
    <property type="match status" value="1"/>
</dbReference>
<dbReference type="Pfam" id="PF00550">
    <property type="entry name" value="PP-binding"/>
    <property type="match status" value="1"/>
</dbReference>
<dbReference type="GO" id="GO:0031177">
    <property type="term" value="F:phosphopantetheine binding"/>
    <property type="evidence" value="ECO:0007669"/>
    <property type="project" value="InterPro"/>
</dbReference>
<dbReference type="Gene3D" id="3.90.180.10">
    <property type="entry name" value="Medium-chain alcohol dehydrogenases, catalytic domain"/>
    <property type="match status" value="1"/>
</dbReference>
<dbReference type="InterPro" id="IPR016036">
    <property type="entry name" value="Malonyl_transacylase_ACP-bd"/>
</dbReference>
<dbReference type="Proteomes" id="UP000223968">
    <property type="component" value="Unassembled WGS sequence"/>
</dbReference>
<dbReference type="SMART" id="SM00827">
    <property type="entry name" value="PKS_AT"/>
    <property type="match status" value="1"/>
</dbReference>
<dbReference type="Pfam" id="PF00109">
    <property type="entry name" value="ketoacyl-synt"/>
    <property type="match status" value="1"/>
</dbReference>
<dbReference type="InterPro" id="IPR032821">
    <property type="entry name" value="PKS_assoc"/>
</dbReference>
<dbReference type="InterPro" id="IPR016039">
    <property type="entry name" value="Thiolase-like"/>
</dbReference>
<dbReference type="InterPro" id="IPR013154">
    <property type="entry name" value="ADH-like_N"/>
</dbReference>
<dbReference type="PANTHER" id="PTHR43775">
    <property type="entry name" value="FATTY ACID SYNTHASE"/>
    <property type="match status" value="1"/>
</dbReference>
<dbReference type="SMART" id="SM00826">
    <property type="entry name" value="PKS_DH"/>
    <property type="match status" value="1"/>
</dbReference>
<evidence type="ECO:0000259" key="11">
    <source>
        <dbReference type="PROSITE" id="PS52004"/>
    </source>
</evidence>
<evidence type="ECO:0000256" key="6">
    <source>
        <dbReference type="ARBA" id="ARBA00023268"/>
    </source>
</evidence>
<dbReference type="InterPro" id="IPR049900">
    <property type="entry name" value="PKS_mFAS_DH"/>
</dbReference>
<dbReference type="InterPro" id="IPR036291">
    <property type="entry name" value="NAD(P)-bd_dom_sf"/>
</dbReference>
<dbReference type="Pfam" id="PF08659">
    <property type="entry name" value="KR"/>
    <property type="match status" value="1"/>
</dbReference>
<dbReference type="GO" id="GO:0004312">
    <property type="term" value="F:fatty acid synthase activity"/>
    <property type="evidence" value="ECO:0007669"/>
    <property type="project" value="TreeGrafter"/>
</dbReference>
<dbReference type="SUPFAM" id="SSF53901">
    <property type="entry name" value="Thiolase-like"/>
    <property type="match status" value="1"/>
</dbReference>
<dbReference type="InterPro" id="IPR020807">
    <property type="entry name" value="PKS_DH"/>
</dbReference>
<dbReference type="CDD" id="cd05195">
    <property type="entry name" value="enoyl_red"/>
    <property type="match status" value="1"/>
</dbReference>
<dbReference type="Pfam" id="PF08240">
    <property type="entry name" value="ADH_N"/>
    <property type="match status" value="1"/>
</dbReference>
<feature type="region of interest" description="Disordered" evidence="9">
    <location>
        <begin position="1"/>
        <end position="42"/>
    </location>
</feature>
<feature type="active site" description="Proton acceptor; for dehydratase activity" evidence="8">
    <location>
        <position position="974"/>
    </location>
</feature>
<feature type="region of interest" description="C-terminal hotdog fold" evidence="8">
    <location>
        <begin position="1080"/>
        <end position="1225"/>
    </location>
</feature>
<dbReference type="Gene3D" id="3.40.50.150">
    <property type="entry name" value="Vaccinia Virus protein VP39"/>
    <property type="match status" value="1"/>
</dbReference>
<dbReference type="SMART" id="SM00825">
    <property type="entry name" value="PKS_KS"/>
    <property type="match status" value="1"/>
</dbReference>
<dbReference type="Pfam" id="PF00698">
    <property type="entry name" value="Acyl_transf_1"/>
    <property type="match status" value="1"/>
</dbReference>
<comment type="caution">
    <text evidence="13">The sequence shown here is derived from an EMBL/GenBank/DDBJ whole genome shotgun (WGS) entry which is preliminary data.</text>
</comment>
<evidence type="ECO:0000256" key="2">
    <source>
        <dbReference type="ARBA" id="ARBA00022553"/>
    </source>
</evidence>
<gene>
    <name evidence="13" type="ORF">AJ79_02311</name>
</gene>
<dbReference type="InterPro" id="IPR014030">
    <property type="entry name" value="Ketoacyl_synth_N"/>
</dbReference>
<feature type="domain" description="Carrier" evidence="10">
    <location>
        <begin position="2427"/>
        <end position="2509"/>
    </location>
</feature>
<dbReference type="InterPro" id="IPR001227">
    <property type="entry name" value="Ac_transferase_dom_sf"/>
</dbReference>
<dbReference type="InterPro" id="IPR050091">
    <property type="entry name" value="PKS_NRPS_Biosynth_Enz"/>
</dbReference>
<evidence type="ECO:0000256" key="5">
    <source>
        <dbReference type="ARBA" id="ARBA00022857"/>
    </source>
</evidence>
<dbReference type="Gene3D" id="3.40.366.10">
    <property type="entry name" value="Malonyl-Coenzyme A Acyl Carrier Protein, domain 2"/>
    <property type="match status" value="1"/>
</dbReference>
<dbReference type="InterPro" id="IPR057326">
    <property type="entry name" value="KR_dom"/>
</dbReference>
<dbReference type="Pfam" id="PF16197">
    <property type="entry name" value="KAsynt_C_assoc"/>
    <property type="match status" value="1"/>
</dbReference>
<dbReference type="SMART" id="SM00829">
    <property type="entry name" value="PKS_ER"/>
    <property type="match status" value="1"/>
</dbReference>
<dbReference type="Pfam" id="PF14765">
    <property type="entry name" value="PS-DH"/>
    <property type="match status" value="1"/>
</dbReference>
<protein>
    <submittedName>
        <fullName evidence="13">Uncharacterized protein</fullName>
    </submittedName>
</protein>
<dbReference type="InterPro" id="IPR029063">
    <property type="entry name" value="SAM-dependent_MTases_sf"/>
</dbReference>
<dbReference type="PANTHER" id="PTHR43775:SF49">
    <property type="entry name" value="SYNTHASE, PUTATIVE (JCVI)-RELATED"/>
    <property type="match status" value="1"/>
</dbReference>
<dbReference type="InterPro" id="IPR014031">
    <property type="entry name" value="Ketoacyl_synth_C"/>
</dbReference>
<dbReference type="CDD" id="cd00833">
    <property type="entry name" value="PKS"/>
    <property type="match status" value="1"/>
</dbReference>
<evidence type="ECO:0000259" key="12">
    <source>
        <dbReference type="PROSITE" id="PS52019"/>
    </source>
</evidence>
<feature type="compositionally biased region" description="Polar residues" evidence="9">
    <location>
        <begin position="7"/>
        <end position="18"/>
    </location>
</feature>
<keyword evidence="3" id="KW-0489">Methyltransferase</keyword>
<dbReference type="InterPro" id="IPR016035">
    <property type="entry name" value="Acyl_Trfase/lysoPLipase"/>
</dbReference>
<reference evidence="13 14" key="1">
    <citation type="submission" date="2017-10" db="EMBL/GenBank/DDBJ databases">
        <title>Comparative genomics in systemic dimorphic fungi from Ajellomycetaceae.</title>
        <authorList>
            <person name="Munoz J.F."/>
            <person name="Mcewen J.G."/>
            <person name="Clay O.K."/>
            <person name="Cuomo C.A."/>
        </authorList>
    </citation>
    <scope>NUCLEOTIDE SEQUENCE [LARGE SCALE GENOMIC DNA]</scope>
    <source>
        <strain evidence="13 14">UAMH5409</strain>
    </source>
</reference>
<sequence length="2515" mass="276224">MDEAHIPQTNGHTMNGHTINGDAINGHMANRHTPQSNGVSVPETNWKIEDSCAVYEPIAIIGVGMRLPGGVHDATSYWDLLVNGKDGRCRVPKDRYNIDTWYGSGRVTHVGTKYGHFLEELNLANVDPSFWSFTKQEVELLDPQQRLFLEVVYEALENSGVTNWRGKNIGMYVGALGDDWGEMEMQDGQDLNPTRTNVYGDYIIANRASYEFDLKGPSMVIRTACSSSLVALHLACQDVQSGNCTGAIVGGINLIITPRTTVALTEQGVLSPDGMCKTFDADADGYGRGEGVSAIYIKKLSDAIRDGDPIRAVIRSTCVAADGKSAGFTMPNPESHEKLMRRGHRLAGIHDFSKTAMIECHGTGTPVGDPREVSAVANVWGEHGIYIGSVKPNIGHGEGASGLSSIMKMVLALENKIIPPNINFKTPNPKIPWEEAKLKVPTKAMPWPSDRLERVAVNSFGIGGANAHVVLESAASFGIGQSRKVSSDDGTDSFKQHLLTFSAKHPQALEKLVQKHEDYLMAHPDSLGDMAYTLNMRREVHPNRAFCVTDGLDALELSRISKASSSSGPDRLIFSFTGQGAQWARMGRELLERESIFKATFEILDSTLSRLPNPPVWNIKEEILASPKTSRLAEAGISQPCCTAIQIALVDLLRSWGITPDAIVGHSSGEIAAAYASGAITAEAAIRIAYHRGQATIPLKSIHKGGMAAIGLGREIVEHYLLPGVTIGCENSPASVTLTGELDALEEVMEEIRKANPEALVRALRVDCAYHSYHMEAIAEDYASHLGTISAEEPKVPFYSSVSGKVNPDLSTSYWVENLTSPVLFKDGIKAVLADSPSNANLVFVEIGPHSALAGPLRQTLQSEGRSAEYVATLVRGNKSDESLLRTAGNLWLAGVDVDLSAVNQPGNLLTDLPTYPWHYDGEYWFENRLSRHWRLRKFDHHELLGARILESADAGPAWRCKLRAEDAPWLRDHDILGDIIFPGAGYLCMAGEAVKQLHDERTDYTVRRVTFSSALVLHDDPIEVVTTLVPVRLTTTLNSEWYDFSISSVNGDTWTQHVSGQVRPGSDLAQEAPEIEALPRKVATSTIYDVWRKYGLNYGMRFRGLSDISSHTTEQKAVGTINDKCSPEEAALYSIHPASIDAAFHLSNVCVCRGLGRNFKTPSVPKYIEEMYVGNPEGPIRVMGDAIEKGRGGSSSGLVGVSKDKVVLSWKGLYLSPLSDGSEVTDSDPHAAAVTEWRPDVDFLDAGSLLRSLNKDYEDREHRLVDSMGLACIIESRFQLADIETSQWHLIKFRDWMDIPYYEAVEGRYPNVPDCAAIANMDSETRTKFIKDQLEASVGTEAHPVAIALYRIFDNCIDFFAGKADPLEVLLADNILMRMYDFTNNADHMQFLTLLGHKKPHMKVLEIGAGTGGTTATVLPHLKSEQGERMYGSYTYTDISAGFFLGAKERFKDYEAIYYSVLDITQDPASQGFEEGSIDLVVASNVLHATPNLVQTLTNVRKLLHPEGRLFLLELSPESSKSVNYVMGPLVGWWLSEDGREHEPYVSHEIWNYKLWQTGFSGVNTYAFDGNMSNSIIARPVPVSTAKLSRVSIIRNDLSHPQVADAVNFLQGKGLELDLFAVGQPLPSNQPVVFLLDLEAPFLVDVTENQFSAFKESLFSAEKTSFLWVTGACQVDCKNPDYALVNGMGRSICQETGIDFVTLELENFDESGWSGLYDLLTTFPSRARVGEHDVDLETEYVHSAGAIQIGRVHWIKMSEELQDKEQKSNVKRLVIDKPGIIQTLHWKQVASTPVKGDWVEVETRAVGLNFKDVLIAMGIVEASNDGHGDFGFEGAGIISSIGPDVQNLRPGDHVAFSSVGCFSTSLTIPEIACAKIPDSLSLEEAATMPCVYGTAMYGLMEAARLEKKQTVLIHSACGGVGQAAIQIAKMIGAEIFCTVGSQEKVEYLMDVFDIPRSRIFNSRDSTFLPGILKETNGRGVDVVLNSLSGELLHASWKCVANLGIMVEIGKRDFIGKAQLEMDRFEHNRTFVGLDHTELWAHKPQVSNRILRHMMELYENGSLQPISPLQTFEATKVEEAFRYMQKGQHIGKIVVRFPQSEEGFEAEPARRDMALREDRTYLFTGGLGGLGQSIATYLAEKGARNLIFFSRSAGTFADTNPDFFNELESLGCNVQAISGSINNMEDVEKAVASAVDPIAGVLHAAMVLQDANFADMTFDAWQTAVLPKVQGTWNLHYALSKQEEPLDFFFLFSSVSGTAGQIGQANYAAGNTFMDAFVQYRHSVGLPASTLDIGIMEDVGFLARKTHLLDALRATSLHMLHERDLLESLEVMIGRSFPVHGNGTVTGDGEASKSATLTSSYVNPSQVIIGLRSKLPLLSPLNRTGWKKSPRLLVYRNIEFQDHSESGATTDGSLKEFLQSCSRTPSMLETEEAAAFLAREIGETLFSFMMRGDEEVDLTVPLANVGVDSLVSIELRNWFRQKIGVPFTVVEIVGASNIAELGRVTAEKLVEKYKH</sequence>
<dbReference type="Gene3D" id="3.40.50.720">
    <property type="entry name" value="NAD(P)-binding Rossmann-like Domain"/>
    <property type="match status" value="2"/>
</dbReference>
<dbReference type="SMART" id="SM00823">
    <property type="entry name" value="PKS_PP"/>
    <property type="match status" value="1"/>
</dbReference>
<dbReference type="InterPro" id="IPR014043">
    <property type="entry name" value="Acyl_transferase_dom"/>
</dbReference>
<dbReference type="InterPro" id="IPR009081">
    <property type="entry name" value="PP-bd_ACP"/>
</dbReference>
<keyword evidence="1" id="KW-0596">Phosphopantetheine</keyword>
<dbReference type="Gene3D" id="3.10.129.110">
    <property type="entry name" value="Polyketide synthase dehydratase"/>
    <property type="match status" value="1"/>
</dbReference>
<dbReference type="InterPro" id="IPR020841">
    <property type="entry name" value="PKS_Beta-ketoAc_synthase_dom"/>
</dbReference>
<dbReference type="SUPFAM" id="SSF50129">
    <property type="entry name" value="GroES-like"/>
    <property type="match status" value="1"/>
</dbReference>
<dbReference type="SUPFAM" id="SSF51735">
    <property type="entry name" value="NAD(P)-binding Rossmann-fold domains"/>
    <property type="match status" value="2"/>
</dbReference>
<feature type="active site" description="Proton donor; for dehydratase activity" evidence="8">
    <location>
        <position position="1142"/>
    </location>
</feature>
<dbReference type="InterPro" id="IPR049551">
    <property type="entry name" value="PKS_DH_C"/>
</dbReference>
<keyword evidence="14" id="KW-1185">Reference proteome</keyword>
<feature type="domain" description="Ketosynthase family 3 (KS3)" evidence="11">
    <location>
        <begin position="55"/>
        <end position="473"/>
    </location>
</feature>
<evidence type="ECO:0000259" key="10">
    <source>
        <dbReference type="PROSITE" id="PS50075"/>
    </source>
</evidence>
<dbReference type="GO" id="GO:0044550">
    <property type="term" value="P:secondary metabolite biosynthetic process"/>
    <property type="evidence" value="ECO:0007669"/>
    <property type="project" value="TreeGrafter"/>
</dbReference>
<evidence type="ECO:0000256" key="4">
    <source>
        <dbReference type="ARBA" id="ARBA00022679"/>
    </source>
</evidence>
<keyword evidence="5" id="KW-0521">NADP</keyword>
<evidence type="ECO:0000313" key="13">
    <source>
        <dbReference type="EMBL" id="PGH15529.1"/>
    </source>
</evidence>
<dbReference type="SUPFAM" id="SSF53335">
    <property type="entry name" value="S-adenosyl-L-methionine-dependent methyltransferases"/>
    <property type="match status" value="1"/>
</dbReference>
<dbReference type="SUPFAM" id="SSF55048">
    <property type="entry name" value="Probable ACP-binding domain of malonyl-CoA ACP transacylase"/>
    <property type="match status" value="1"/>
</dbReference>
<dbReference type="GO" id="GO:0032259">
    <property type="term" value="P:methylation"/>
    <property type="evidence" value="ECO:0007669"/>
    <property type="project" value="UniProtKB-KW"/>
</dbReference>
<dbReference type="SUPFAM" id="SSF52151">
    <property type="entry name" value="FabD/lysophospholipase-like"/>
    <property type="match status" value="1"/>
</dbReference>
<dbReference type="OrthoDB" id="329835at2759"/>
<dbReference type="PROSITE" id="PS52019">
    <property type="entry name" value="PKS_MFAS_DH"/>
    <property type="match status" value="1"/>
</dbReference>
<dbReference type="Pfam" id="PF13602">
    <property type="entry name" value="ADH_zinc_N_2"/>
    <property type="match status" value="1"/>
</dbReference>
<evidence type="ECO:0000313" key="14">
    <source>
        <dbReference type="Proteomes" id="UP000223968"/>
    </source>
</evidence>
<evidence type="ECO:0000256" key="9">
    <source>
        <dbReference type="SAM" id="MobiDB-lite"/>
    </source>
</evidence>
<keyword evidence="7" id="KW-0012">Acyltransferase</keyword>
<organism evidence="13 14">
    <name type="scientific">Helicocarpus griseus UAMH5409</name>
    <dbReference type="NCBI Taxonomy" id="1447875"/>
    <lineage>
        <taxon>Eukaryota</taxon>
        <taxon>Fungi</taxon>
        <taxon>Dikarya</taxon>
        <taxon>Ascomycota</taxon>
        <taxon>Pezizomycotina</taxon>
        <taxon>Eurotiomycetes</taxon>
        <taxon>Eurotiomycetidae</taxon>
        <taxon>Onygenales</taxon>
        <taxon>Ajellomycetaceae</taxon>
        <taxon>Helicocarpus</taxon>
    </lineage>
</organism>
<dbReference type="EMBL" id="PDNB01000024">
    <property type="protein sequence ID" value="PGH15529.1"/>
    <property type="molecule type" value="Genomic_DNA"/>
</dbReference>
<dbReference type="InterPro" id="IPR011032">
    <property type="entry name" value="GroES-like_sf"/>
</dbReference>
<dbReference type="SMART" id="SM00822">
    <property type="entry name" value="PKS_KR"/>
    <property type="match status" value="1"/>
</dbReference>
<keyword evidence="6" id="KW-0511">Multifunctional enzyme</keyword>
<dbReference type="InterPro" id="IPR020843">
    <property type="entry name" value="ER"/>
</dbReference>
<dbReference type="GO" id="GO:1901336">
    <property type="term" value="P:lactone biosynthetic process"/>
    <property type="evidence" value="ECO:0007669"/>
    <property type="project" value="UniProtKB-ARBA"/>
</dbReference>
<feature type="domain" description="PKS/mFAS DH" evidence="12">
    <location>
        <begin position="942"/>
        <end position="1225"/>
    </location>
</feature>
<dbReference type="Gene3D" id="1.10.1200.10">
    <property type="entry name" value="ACP-like"/>
    <property type="match status" value="1"/>
</dbReference>
<dbReference type="InterPro" id="IPR036736">
    <property type="entry name" value="ACP-like_sf"/>
</dbReference>
<dbReference type="InterPro" id="IPR013968">
    <property type="entry name" value="PKS_KR"/>
</dbReference>
<dbReference type="Pfam" id="PF02801">
    <property type="entry name" value="Ketoacyl-synt_C"/>
    <property type="match status" value="1"/>
</dbReference>
<dbReference type="Gene3D" id="3.40.47.10">
    <property type="match status" value="1"/>
</dbReference>
<accession>A0A2B7Y320</accession>
<dbReference type="FunFam" id="3.40.50.720:FF:000209">
    <property type="entry name" value="Polyketide synthase Pks12"/>
    <property type="match status" value="1"/>
</dbReference>
<evidence type="ECO:0000256" key="8">
    <source>
        <dbReference type="PROSITE-ProRule" id="PRU01363"/>
    </source>
</evidence>
<dbReference type="PROSITE" id="PS50075">
    <property type="entry name" value="CARRIER"/>
    <property type="match status" value="1"/>
</dbReference>
<keyword evidence="4" id="KW-0808">Transferase</keyword>
<evidence type="ECO:0000256" key="1">
    <source>
        <dbReference type="ARBA" id="ARBA00022450"/>
    </source>
</evidence>
<dbReference type="GO" id="GO:0006633">
    <property type="term" value="P:fatty acid biosynthetic process"/>
    <property type="evidence" value="ECO:0007669"/>
    <property type="project" value="TreeGrafter"/>
</dbReference>
<dbReference type="Pfam" id="PF08242">
    <property type="entry name" value="Methyltransf_12"/>
    <property type="match status" value="1"/>
</dbReference>
<dbReference type="Pfam" id="PF21089">
    <property type="entry name" value="PKS_DH_N"/>
    <property type="match status" value="1"/>
</dbReference>
<dbReference type="Gene3D" id="3.30.70.3290">
    <property type="match status" value="1"/>
</dbReference>
<dbReference type="InterPro" id="IPR042104">
    <property type="entry name" value="PKS_dehydratase_sf"/>
</dbReference>
<dbReference type="InterPro" id="IPR013217">
    <property type="entry name" value="Methyltransf_12"/>
</dbReference>
<dbReference type="PROSITE" id="PS52004">
    <property type="entry name" value="KS3_2"/>
    <property type="match status" value="1"/>
</dbReference>
<dbReference type="STRING" id="1447875.A0A2B7Y320"/>
<evidence type="ECO:0000256" key="3">
    <source>
        <dbReference type="ARBA" id="ARBA00022603"/>
    </source>
</evidence>
<proteinExistence type="predicted"/>
<feature type="region of interest" description="N-terminal hotdog fold" evidence="8">
    <location>
        <begin position="942"/>
        <end position="1070"/>
    </location>
</feature>
<feature type="compositionally biased region" description="Polar residues" evidence="9">
    <location>
        <begin position="32"/>
        <end position="42"/>
    </location>
</feature>
<dbReference type="GO" id="GO:0016491">
    <property type="term" value="F:oxidoreductase activity"/>
    <property type="evidence" value="ECO:0007669"/>
    <property type="project" value="InterPro"/>
</dbReference>
<dbReference type="InterPro" id="IPR020806">
    <property type="entry name" value="PKS_PP-bd"/>
</dbReference>
<evidence type="ECO:0000256" key="7">
    <source>
        <dbReference type="ARBA" id="ARBA00023315"/>
    </source>
</evidence>